<evidence type="ECO:0008006" key="4">
    <source>
        <dbReference type="Google" id="ProtNLM"/>
    </source>
</evidence>
<comment type="caution">
    <text evidence="2">The sequence shown here is derived from an EMBL/GenBank/DDBJ whole genome shotgun (WGS) entry which is preliminary data.</text>
</comment>
<dbReference type="EMBL" id="FOTV01000009">
    <property type="protein sequence ID" value="SFL77009.1"/>
    <property type="molecule type" value="Genomic_DNA"/>
</dbReference>
<accession>A0ABY1FPB1</accession>
<name>A0ABY1FPB1_9GAMM</name>
<evidence type="ECO:0000313" key="3">
    <source>
        <dbReference type="Proteomes" id="UP000199211"/>
    </source>
</evidence>
<sequence length="78" mass="8880">MPKKKDVHIVPHENGWAAQREGSSRASSVHRTQAEAIRQGREMAKQDRVELVTHGRDGRIRDSDSYGNDPNPPKDKRH</sequence>
<feature type="region of interest" description="Disordered" evidence="1">
    <location>
        <begin position="1"/>
        <end position="78"/>
    </location>
</feature>
<evidence type="ECO:0000313" key="2">
    <source>
        <dbReference type="EMBL" id="SFL77009.1"/>
    </source>
</evidence>
<dbReference type="Pfam" id="PF09954">
    <property type="entry name" value="DUF2188"/>
    <property type="match status" value="1"/>
</dbReference>
<feature type="compositionally biased region" description="Basic and acidic residues" evidence="1">
    <location>
        <begin position="38"/>
        <end position="64"/>
    </location>
</feature>
<evidence type="ECO:0000256" key="1">
    <source>
        <dbReference type="SAM" id="MobiDB-lite"/>
    </source>
</evidence>
<keyword evidence="3" id="KW-1185">Reference proteome</keyword>
<organism evidence="2 3">
    <name type="scientific">Marinobacter salarius</name>
    <dbReference type="NCBI Taxonomy" id="1420917"/>
    <lineage>
        <taxon>Bacteria</taxon>
        <taxon>Pseudomonadati</taxon>
        <taxon>Pseudomonadota</taxon>
        <taxon>Gammaproteobacteria</taxon>
        <taxon>Pseudomonadales</taxon>
        <taxon>Marinobacteraceae</taxon>
        <taxon>Marinobacter</taxon>
    </lineage>
</organism>
<dbReference type="Proteomes" id="UP000199211">
    <property type="component" value="Unassembled WGS sequence"/>
</dbReference>
<protein>
    <recommendedName>
        <fullName evidence="4">DUF2188 domain-containing protein</fullName>
    </recommendedName>
</protein>
<dbReference type="InterPro" id="IPR018691">
    <property type="entry name" value="DUF2188"/>
</dbReference>
<gene>
    <name evidence="2" type="ORF">SAMN04487868_109122</name>
</gene>
<reference evidence="2 3" key="1">
    <citation type="submission" date="2016-10" db="EMBL/GenBank/DDBJ databases">
        <authorList>
            <person name="Varghese N."/>
            <person name="Submissions S."/>
        </authorList>
    </citation>
    <scope>NUCLEOTIDE SEQUENCE [LARGE SCALE GENOMIC DNA]</scope>
    <source>
        <strain evidence="2 3">DSM 26291</strain>
    </source>
</reference>
<proteinExistence type="predicted"/>
<dbReference type="RefSeq" id="WP_091642661.1">
    <property type="nucleotide sequence ID" value="NZ_FOTV01000009.1"/>
</dbReference>